<dbReference type="InterPro" id="IPR008928">
    <property type="entry name" value="6-hairpin_glycosidase_sf"/>
</dbReference>
<dbReference type="Gene3D" id="1.50.10.10">
    <property type="match status" value="1"/>
</dbReference>
<organism evidence="4 5">
    <name type="scientific">Tianweitania sediminis</name>
    <dbReference type="NCBI Taxonomy" id="1502156"/>
    <lineage>
        <taxon>Bacteria</taxon>
        <taxon>Pseudomonadati</taxon>
        <taxon>Pseudomonadota</taxon>
        <taxon>Alphaproteobacteria</taxon>
        <taxon>Hyphomicrobiales</taxon>
        <taxon>Phyllobacteriaceae</taxon>
        <taxon>Tianweitania</taxon>
    </lineage>
</organism>
<proteinExistence type="inferred from homology"/>
<comment type="similarity">
    <text evidence="1">Belongs to the N-acylglucosamine 2-epimerase family.</text>
</comment>
<dbReference type="AlphaFoldDB" id="A0A8J7RP57"/>
<dbReference type="PANTHER" id="PTHR15108">
    <property type="entry name" value="N-ACYLGLUCOSAMINE-2-EPIMERASE"/>
    <property type="match status" value="1"/>
</dbReference>
<dbReference type="Pfam" id="PF07221">
    <property type="entry name" value="GlcNAc_2-epim"/>
    <property type="match status" value="1"/>
</dbReference>
<evidence type="ECO:0000256" key="3">
    <source>
        <dbReference type="SAM" id="MobiDB-lite"/>
    </source>
</evidence>
<comment type="caution">
    <text evidence="4">The sequence shown here is derived from an EMBL/GenBank/DDBJ whole genome shotgun (WGS) entry which is preliminary data.</text>
</comment>
<sequence>MFSFMFGRSGRRAEASLQPQPLPPEADLGPALCSAADNLRKHLFEEILPLWSTVGLDHARGGYVEALPPVGAAKRGPRRVRVTARQVYSFCEAAQLGWNRAAAVACVRHGHRFLLTNSGPDGLLYNLLDEDNDVQESGYQLVDQAFLLLAYARAYHLLGDEDIALRARRLHQVIVGQFSHGDDGYRDGSNQPFPLRSTPHMHLLEAALSWIALSPDTIWTKLAEDMVALLKSRLLDPETALVFSAFDPQWRPLKEGRMHRFEPGLTFEWAWLMMRWEELTGGDTAGYPDRMVQAAERLGHDVERNVTVNAIWSNGAVSDAAARLWPQTERLKAWLALSDRHFGREAWTAEKRALEAAASVQAYVANHANGLWRDTMLNDGSFLPGEAPASSLYHIICAIGEFTRYARRRRESLPFLSFAEAEPA</sequence>
<dbReference type="EMBL" id="JAGIYY010000008">
    <property type="protein sequence ID" value="MBP0440616.1"/>
    <property type="molecule type" value="Genomic_DNA"/>
</dbReference>
<accession>A0A8J7RP57</accession>
<dbReference type="RefSeq" id="WP_209336637.1">
    <property type="nucleotide sequence ID" value="NZ_JAGIYY010000008.1"/>
</dbReference>
<evidence type="ECO:0000313" key="4">
    <source>
        <dbReference type="EMBL" id="MBP0440616.1"/>
    </source>
</evidence>
<name>A0A8J7RP57_9HYPH</name>
<evidence type="ECO:0000313" key="5">
    <source>
        <dbReference type="Proteomes" id="UP000666240"/>
    </source>
</evidence>
<keyword evidence="2" id="KW-0413">Isomerase</keyword>
<reference evidence="4" key="1">
    <citation type="submission" date="2021-03" db="EMBL/GenBank/DDBJ databases">
        <title>Genome sequencing and assembly of Tianweitania sediminis.</title>
        <authorList>
            <person name="Chhetri G."/>
        </authorList>
    </citation>
    <scope>NUCLEOTIDE SEQUENCE</scope>
    <source>
        <strain evidence="4">Z8</strain>
    </source>
</reference>
<evidence type="ECO:0000256" key="1">
    <source>
        <dbReference type="ARBA" id="ARBA00008558"/>
    </source>
</evidence>
<dbReference type="Proteomes" id="UP000666240">
    <property type="component" value="Unassembled WGS sequence"/>
</dbReference>
<protein>
    <submittedName>
        <fullName evidence="4">AGE family epimerase/isomerase</fullName>
    </submittedName>
</protein>
<dbReference type="GO" id="GO:0005975">
    <property type="term" value="P:carbohydrate metabolic process"/>
    <property type="evidence" value="ECO:0007669"/>
    <property type="project" value="InterPro"/>
</dbReference>
<dbReference type="GO" id="GO:0016853">
    <property type="term" value="F:isomerase activity"/>
    <property type="evidence" value="ECO:0007669"/>
    <property type="project" value="UniProtKB-KW"/>
</dbReference>
<dbReference type="InterPro" id="IPR012341">
    <property type="entry name" value="6hp_glycosidase-like_sf"/>
</dbReference>
<evidence type="ECO:0000256" key="2">
    <source>
        <dbReference type="ARBA" id="ARBA00023235"/>
    </source>
</evidence>
<keyword evidence="5" id="KW-1185">Reference proteome</keyword>
<feature type="region of interest" description="Disordered" evidence="3">
    <location>
        <begin position="1"/>
        <end position="24"/>
    </location>
</feature>
<dbReference type="InterPro" id="IPR010819">
    <property type="entry name" value="AGE/CE"/>
</dbReference>
<gene>
    <name evidence="4" type="ORF">J5Y06_18355</name>
</gene>
<dbReference type="SUPFAM" id="SSF48208">
    <property type="entry name" value="Six-hairpin glycosidases"/>
    <property type="match status" value="1"/>
</dbReference>